<organism evidence="2 3">
    <name type="scientific">Lipomyces starkeyi NRRL Y-11557</name>
    <dbReference type="NCBI Taxonomy" id="675824"/>
    <lineage>
        <taxon>Eukaryota</taxon>
        <taxon>Fungi</taxon>
        <taxon>Dikarya</taxon>
        <taxon>Ascomycota</taxon>
        <taxon>Saccharomycotina</taxon>
        <taxon>Lipomycetes</taxon>
        <taxon>Lipomycetales</taxon>
        <taxon>Lipomycetaceae</taxon>
        <taxon>Lipomyces</taxon>
    </lineage>
</organism>
<gene>
    <name evidence="2" type="ORF">LIPSTDRAFT_5684</name>
</gene>
<evidence type="ECO:0000313" key="3">
    <source>
        <dbReference type="Proteomes" id="UP000094385"/>
    </source>
</evidence>
<sequence>MSARRLIMRQKKGDPLNDDEMRILEDYRLKERIRQRQLRVRKHKELSEAKATQQQDNDNRNVMDIVSILQELPFERRLQSDGRQTFDWAVRNRRNSEGSQDSQAEKASPDDSVSGSSKEDKPLESSQGRSSVDDTTPKTILQSEASAGEDKKPKAEPNTNNQDPLVPYTVLIPKSAIGAFYCVYCAFMAGHSIAPPPQGGEQQYFPNQKMFMAPPPPQMSSSFNYN</sequence>
<name>A0A1E3Q014_LIPST</name>
<dbReference type="AlphaFoldDB" id="A0A1E3Q014"/>
<keyword evidence="3" id="KW-1185">Reference proteome</keyword>
<evidence type="ECO:0000256" key="1">
    <source>
        <dbReference type="SAM" id="MobiDB-lite"/>
    </source>
</evidence>
<proteinExistence type="predicted"/>
<dbReference type="OrthoDB" id="10316272at2759"/>
<protein>
    <submittedName>
        <fullName evidence="2">Uncharacterized protein</fullName>
    </submittedName>
</protein>
<feature type="region of interest" description="Disordered" evidence="1">
    <location>
        <begin position="93"/>
        <end position="165"/>
    </location>
</feature>
<evidence type="ECO:0000313" key="2">
    <source>
        <dbReference type="EMBL" id="ODQ70940.1"/>
    </source>
</evidence>
<dbReference type="Proteomes" id="UP000094385">
    <property type="component" value="Unassembled WGS sequence"/>
</dbReference>
<accession>A0A1E3Q014</accession>
<feature type="region of interest" description="Disordered" evidence="1">
    <location>
        <begin position="39"/>
        <end position="59"/>
    </location>
</feature>
<reference evidence="2 3" key="1">
    <citation type="journal article" date="2016" name="Proc. Natl. Acad. Sci. U.S.A.">
        <title>Comparative genomics of biotechnologically important yeasts.</title>
        <authorList>
            <person name="Riley R."/>
            <person name="Haridas S."/>
            <person name="Wolfe K.H."/>
            <person name="Lopes M.R."/>
            <person name="Hittinger C.T."/>
            <person name="Goeker M."/>
            <person name="Salamov A.A."/>
            <person name="Wisecaver J.H."/>
            <person name="Long T.M."/>
            <person name="Calvey C.H."/>
            <person name="Aerts A.L."/>
            <person name="Barry K.W."/>
            <person name="Choi C."/>
            <person name="Clum A."/>
            <person name="Coughlan A.Y."/>
            <person name="Deshpande S."/>
            <person name="Douglass A.P."/>
            <person name="Hanson S.J."/>
            <person name="Klenk H.-P."/>
            <person name="LaButti K.M."/>
            <person name="Lapidus A."/>
            <person name="Lindquist E.A."/>
            <person name="Lipzen A.M."/>
            <person name="Meier-Kolthoff J.P."/>
            <person name="Ohm R.A."/>
            <person name="Otillar R.P."/>
            <person name="Pangilinan J.L."/>
            <person name="Peng Y."/>
            <person name="Rokas A."/>
            <person name="Rosa C.A."/>
            <person name="Scheuner C."/>
            <person name="Sibirny A.A."/>
            <person name="Slot J.C."/>
            <person name="Stielow J.B."/>
            <person name="Sun H."/>
            <person name="Kurtzman C.P."/>
            <person name="Blackwell M."/>
            <person name="Grigoriev I.V."/>
            <person name="Jeffries T.W."/>
        </authorList>
    </citation>
    <scope>NUCLEOTIDE SEQUENCE [LARGE SCALE GENOMIC DNA]</scope>
    <source>
        <strain evidence="2 3">NRRL Y-11557</strain>
    </source>
</reference>
<dbReference type="EMBL" id="KV454299">
    <property type="protein sequence ID" value="ODQ70940.1"/>
    <property type="molecule type" value="Genomic_DNA"/>
</dbReference>